<name>A0A2J7THI3_METSI</name>
<reference evidence="1 2" key="1">
    <citation type="submission" date="2017-10" db="EMBL/GenBank/DDBJ databases">
        <title>Genome announcement of Methylocella silvestris TVC from permafrost.</title>
        <authorList>
            <person name="Wang J."/>
            <person name="Geng K."/>
            <person name="Ul-Haque F."/>
            <person name="Crombie A.T."/>
            <person name="Street L.E."/>
            <person name="Wookey P.A."/>
            <person name="Murrell J.C."/>
            <person name="Pratscher J."/>
        </authorList>
    </citation>
    <scope>NUCLEOTIDE SEQUENCE [LARGE SCALE GENOMIC DNA]</scope>
    <source>
        <strain evidence="1 2">TVC</strain>
    </source>
</reference>
<dbReference type="AlphaFoldDB" id="A0A2J7THI3"/>
<dbReference type="OrthoDB" id="7873391at2"/>
<sequence length="74" mass="8223">MHAKKPLPDIDTLPASALLNDAQVSALSGFAIITLKVWRREAQGQGPKVTRIEGWPRYRAGDVREWLSGKTQPK</sequence>
<organism evidence="1 2">
    <name type="scientific">Methylocella silvestris</name>
    <dbReference type="NCBI Taxonomy" id="199596"/>
    <lineage>
        <taxon>Bacteria</taxon>
        <taxon>Pseudomonadati</taxon>
        <taxon>Pseudomonadota</taxon>
        <taxon>Alphaproteobacteria</taxon>
        <taxon>Hyphomicrobiales</taxon>
        <taxon>Beijerinckiaceae</taxon>
        <taxon>Methylocella</taxon>
    </lineage>
</organism>
<evidence type="ECO:0000313" key="2">
    <source>
        <dbReference type="Proteomes" id="UP000236286"/>
    </source>
</evidence>
<protein>
    <submittedName>
        <fullName evidence="1">Uncharacterized protein</fullName>
    </submittedName>
</protein>
<dbReference type="RefSeq" id="WP_102843393.1">
    <property type="nucleotide sequence ID" value="NZ_PDZR01000008.1"/>
</dbReference>
<comment type="caution">
    <text evidence="1">The sequence shown here is derived from an EMBL/GenBank/DDBJ whole genome shotgun (WGS) entry which is preliminary data.</text>
</comment>
<dbReference type="Proteomes" id="UP000236286">
    <property type="component" value="Unassembled WGS sequence"/>
</dbReference>
<evidence type="ECO:0000313" key="1">
    <source>
        <dbReference type="EMBL" id="PNG26225.1"/>
    </source>
</evidence>
<proteinExistence type="predicted"/>
<accession>A0A2J7THI3</accession>
<dbReference type="EMBL" id="PDZR01000008">
    <property type="protein sequence ID" value="PNG26225.1"/>
    <property type="molecule type" value="Genomic_DNA"/>
</dbReference>
<gene>
    <name evidence="1" type="ORF">CR492_08855</name>
</gene>